<dbReference type="EMBL" id="SRLO01000291">
    <property type="protein sequence ID" value="TNN62525.1"/>
    <property type="molecule type" value="Genomic_DNA"/>
</dbReference>
<organism evidence="2 3">
    <name type="scientific">Liparis tanakae</name>
    <name type="common">Tanaka's snailfish</name>
    <dbReference type="NCBI Taxonomy" id="230148"/>
    <lineage>
        <taxon>Eukaryota</taxon>
        <taxon>Metazoa</taxon>
        <taxon>Chordata</taxon>
        <taxon>Craniata</taxon>
        <taxon>Vertebrata</taxon>
        <taxon>Euteleostomi</taxon>
        <taxon>Actinopterygii</taxon>
        <taxon>Neopterygii</taxon>
        <taxon>Teleostei</taxon>
        <taxon>Neoteleostei</taxon>
        <taxon>Acanthomorphata</taxon>
        <taxon>Eupercaria</taxon>
        <taxon>Perciformes</taxon>
        <taxon>Cottioidei</taxon>
        <taxon>Cottales</taxon>
        <taxon>Liparidae</taxon>
        <taxon>Liparis</taxon>
    </lineage>
</organism>
<dbReference type="AlphaFoldDB" id="A0A4Z2HB78"/>
<evidence type="ECO:0000313" key="3">
    <source>
        <dbReference type="Proteomes" id="UP000314294"/>
    </source>
</evidence>
<sequence>MRAIRGRSAQNSGDCEKRRRAGEDGAEDGSPAGTDAVVLVLADAGGVRHDVGDVVLLVDAVQQPSLRASAGISLSEYQSLSTLWA</sequence>
<dbReference type="Proteomes" id="UP000314294">
    <property type="component" value="Unassembled WGS sequence"/>
</dbReference>
<dbReference type="OrthoDB" id="5818554at2759"/>
<name>A0A4Z2HB78_9TELE</name>
<keyword evidence="3" id="KW-1185">Reference proteome</keyword>
<comment type="caution">
    <text evidence="2">The sequence shown here is derived from an EMBL/GenBank/DDBJ whole genome shotgun (WGS) entry which is preliminary data.</text>
</comment>
<protein>
    <submittedName>
        <fullName evidence="2">Uncharacterized protein</fullName>
    </submittedName>
</protein>
<feature type="compositionally biased region" description="Basic and acidic residues" evidence="1">
    <location>
        <begin position="14"/>
        <end position="23"/>
    </location>
</feature>
<proteinExistence type="predicted"/>
<gene>
    <name evidence="2" type="ORF">EYF80_027228</name>
</gene>
<feature type="region of interest" description="Disordered" evidence="1">
    <location>
        <begin position="1"/>
        <end position="32"/>
    </location>
</feature>
<evidence type="ECO:0000256" key="1">
    <source>
        <dbReference type="SAM" id="MobiDB-lite"/>
    </source>
</evidence>
<evidence type="ECO:0000313" key="2">
    <source>
        <dbReference type="EMBL" id="TNN62525.1"/>
    </source>
</evidence>
<reference evidence="2 3" key="1">
    <citation type="submission" date="2019-03" db="EMBL/GenBank/DDBJ databases">
        <title>First draft genome of Liparis tanakae, snailfish: a comprehensive survey of snailfish specific genes.</title>
        <authorList>
            <person name="Kim W."/>
            <person name="Song I."/>
            <person name="Jeong J.-H."/>
            <person name="Kim D."/>
            <person name="Kim S."/>
            <person name="Ryu S."/>
            <person name="Song J.Y."/>
            <person name="Lee S.K."/>
        </authorList>
    </citation>
    <scope>NUCLEOTIDE SEQUENCE [LARGE SCALE GENOMIC DNA]</scope>
    <source>
        <tissue evidence="2">Muscle</tissue>
    </source>
</reference>
<accession>A0A4Z2HB78</accession>